<dbReference type="SMART" id="SM00195">
    <property type="entry name" value="DSPc"/>
    <property type="match status" value="1"/>
</dbReference>
<dbReference type="PRINTS" id="PR01908">
    <property type="entry name" value="ADSPHPHTASE"/>
</dbReference>
<dbReference type="GO" id="GO:0004721">
    <property type="term" value="F:phosphoprotein phosphatase activity"/>
    <property type="evidence" value="ECO:0000318"/>
    <property type="project" value="GO_Central"/>
</dbReference>
<gene>
    <name evidence="6" type="ORF">DICPUDRAFT_100077</name>
</gene>
<evidence type="ECO:0000256" key="1">
    <source>
        <dbReference type="ARBA" id="ARBA00022801"/>
    </source>
</evidence>
<evidence type="ECO:0000256" key="3">
    <source>
        <dbReference type="SAM" id="MobiDB-lite"/>
    </source>
</evidence>
<name>F1A588_DICPU</name>
<dbReference type="RefSeq" id="XP_003294832.1">
    <property type="nucleotide sequence ID" value="XM_003294784.1"/>
</dbReference>
<feature type="region of interest" description="Disordered" evidence="3">
    <location>
        <begin position="1"/>
        <end position="34"/>
    </location>
</feature>
<evidence type="ECO:0008006" key="8">
    <source>
        <dbReference type="Google" id="ProtNLM"/>
    </source>
</evidence>
<dbReference type="KEGG" id="dpp:DICPUDRAFT_100077"/>
<proteinExistence type="predicted"/>
<feature type="region of interest" description="Disordered" evidence="3">
    <location>
        <begin position="469"/>
        <end position="491"/>
    </location>
</feature>
<feature type="domain" description="Tyrosine specific protein phosphatases" evidence="5">
    <location>
        <begin position="321"/>
        <end position="376"/>
    </location>
</feature>
<dbReference type="PROSITE" id="PS00383">
    <property type="entry name" value="TYR_PHOSPHATASE_1"/>
    <property type="match status" value="1"/>
</dbReference>
<dbReference type="PROSITE" id="PS50054">
    <property type="entry name" value="TYR_PHOSPHATASE_DUAL"/>
    <property type="match status" value="1"/>
</dbReference>
<dbReference type="InterPro" id="IPR029021">
    <property type="entry name" value="Prot-tyrosine_phosphatase-like"/>
</dbReference>
<dbReference type="FunCoup" id="F1A588">
    <property type="interactions" value="746"/>
</dbReference>
<dbReference type="eggNOG" id="KOG1716">
    <property type="taxonomic scope" value="Eukaryota"/>
</dbReference>
<evidence type="ECO:0000259" key="5">
    <source>
        <dbReference type="PROSITE" id="PS50056"/>
    </source>
</evidence>
<dbReference type="InterPro" id="IPR000340">
    <property type="entry name" value="Dual-sp_phosphatase_cat-dom"/>
</dbReference>
<dbReference type="AlphaFoldDB" id="F1A588"/>
<organism evidence="6 7">
    <name type="scientific">Dictyostelium purpureum</name>
    <name type="common">Slime mold</name>
    <dbReference type="NCBI Taxonomy" id="5786"/>
    <lineage>
        <taxon>Eukaryota</taxon>
        <taxon>Amoebozoa</taxon>
        <taxon>Evosea</taxon>
        <taxon>Eumycetozoa</taxon>
        <taxon>Dictyostelia</taxon>
        <taxon>Dictyosteliales</taxon>
        <taxon>Dictyosteliaceae</taxon>
        <taxon>Dictyostelium</taxon>
    </lineage>
</organism>
<evidence type="ECO:0000313" key="6">
    <source>
        <dbReference type="EMBL" id="EGC28639.1"/>
    </source>
</evidence>
<protein>
    <recommendedName>
        <fullName evidence="8">Protein-serine/threonine phosphatase</fullName>
    </recommendedName>
</protein>
<keyword evidence="2" id="KW-0904">Protein phosphatase</keyword>
<keyword evidence="7" id="KW-1185">Reference proteome</keyword>
<evidence type="ECO:0000259" key="4">
    <source>
        <dbReference type="PROSITE" id="PS50054"/>
    </source>
</evidence>
<dbReference type="PANTHER" id="PTHR46381">
    <property type="entry name" value="MKPA PROTEIN"/>
    <property type="match status" value="1"/>
</dbReference>
<dbReference type="EMBL" id="GL871578">
    <property type="protein sequence ID" value="EGC28639.1"/>
    <property type="molecule type" value="Genomic_DNA"/>
</dbReference>
<evidence type="ECO:0000313" key="7">
    <source>
        <dbReference type="Proteomes" id="UP000001064"/>
    </source>
</evidence>
<dbReference type="GeneID" id="10510560"/>
<dbReference type="SUPFAM" id="SSF52799">
    <property type="entry name" value="(Phosphotyrosine protein) phosphatases II"/>
    <property type="match status" value="1"/>
</dbReference>
<sequence>MVNISNNTDNSISNGDNNSTTILSDSPPSSSSFTAKRKLAGLKISVAKPTQNDGPSIESNANIYLIHQPVSQQTQQSSPPHILQPPALKQHCNNNNNNININNINNQPFHMDILSPRSSSSSCDEISDSSSSSSEPTTPSNIIPPLTTNSNNNNNNISTLAINRNFNLKLNLNNIKQDSILERLNNNSYIENSLNNNNCINSQNNFNKNININNNNNNNNNNNINNLLNQESQPLESSRWLGCDDTNFTYYDTICSKVTEYLYVGSETVASNFQTLQENGITHIINASSQCINFFEDMQLFTYKKLWLNDSPNEDISKVFEDVISFIENARKSNGKVFIHCQMGVSRSSCLCMLWIMKITRCSLEEASDLVKIIRPVSRPNVGFQLSLLNWAIKEGIQPPNSHRTSSRNNNPTNYTSEQFQVLSLSPSLIASLKNQQQQQQQQQQNHHHHVLNRNNSMPQFNLLPLQFTLSSNNNNNNNSNNSNNNVNNNK</sequence>
<dbReference type="InParanoid" id="F1A588"/>
<dbReference type="VEuPathDB" id="AmoebaDB:DICPUDRAFT_100077"/>
<dbReference type="InterPro" id="IPR020422">
    <property type="entry name" value="TYR_PHOSPHATASE_DUAL_dom"/>
</dbReference>
<evidence type="ECO:0000256" key="2">
    <source>
        <dbReference type="ARBA" id="ARBA00022912"/>
    </source>
</evidence>
<dbReference type="PROSITE" id="PS50056">
    <property type="entry name" value="TYR_PHOSPHATASE_2"/>
    <property type="match status" value="1"/>
</dbReference>
<dbReference type="Pfam" id="PF00782">
    <property type="entry name" value="DSPc"/>
    <property type="match status" value="1"/>
</dbReference>
<reference evidence="7" key="1">
    <citation type="journal article" date="2011" name="Genome Biol.">
        <title>Comparative genomics of the social amoebae Dictyostelium discoideum and Dictyostelium purpureum.</title>
        <authorList>
            <consortium name="US DOE Joint Genome Institute (JGI-PGF)"/>
            <person name="Sucgang R."/>
            <person name="Kuo A."/>
            <person name="Tian X."/>
            <person name="Salerno W."/>
            <person name="Parikh A."/>
            <person name="Feasley C.L."/>
            <person name="Dalin E."/>
            <person name="Tu H."/>
            <person name="Huang E."/>
            <person name="Barry K."/>
            <person name="Lindquist E."/>
            <person name="Shapiro H."/>
            <person name="Bruce D."/>
            <person name="Schmutz J."/>
            <person name="Salamov A."/>
            <person name="Fey P."/>
            <person name="Gaudet P."/>
            <person name="Anjard C."/>
            <person name="Babu M.M."/>
            <person name="Basu S."/>
            <person name="Bushmanova Y."/>
            <person name="van der Wel H."/>
            <person name="Katoh-Kurasawa M."/>
            <person name="Dinh C."/>
            <person name="Coutinho P.M."/>
            <person name="Saito T."/>
            <person name="Elias M."/>
            <person name="Schaap P."/>
            <person name="Kay R.R."/>
            <person name="Henrissat B."/>
            <person name="Eichinger L."/>
            <person name="Rivero F."/>
            <person name="Putnam N.H."/>
            <person name="West C.M."/>
            <person name="Loomis W.F."/>
            <person name="Chisholm R.L."/>
            <person name="Shaulsky G."/>
            <person name="Strassmann J.E."/>
            <person name="Queller D.C."/>
            <person name="Kuspa A."/>
            <person name="Grigoriev I.V."/>
        </authorList>
    </citation>
    <scope>NUCLEOTIDE SEQUENCE [LARGE SCALE GENOMIC DNA]</scope>
    <source>
        <strain evidence="7">QSDP1</strain>
    </source>
</reference>
<feature type="domain" description="Tyrosine-protein phosphatase" evidence="4">
    <location>
        <begin position="254"/>
        <end position="397"/>
    </location>
</feature>
<dbReference type="InterPro" id="IPR016130">
    <property type="entry name" value="Tyr_Pase_AS"/>
</dbReference>
<feature type="compositionally biased region" description="Low complexity" evidence="3">
    <location>
        <begin position="115"/>
        <end position="153"/>
    </location>
</feature>
<feature type="compositionally biased region" description="Low complexity" evidence="3">
    <location>
        <begin position="471"/>
        <end position="491"/>
    </location>
</feature>
<dbReference type="OMA" id="RSSCLCM"/>
<accession>F1A588</accession>
<keyword evidence="1" id="KW-0378">Hydrolase</keyword>
<dbReference type="OrthoDB" id="10252009at2759"/>
<dbReference type="Proteomes" id="UP000001064">
    <property type="component" value="Unassembled WGS sequence"/>
</dbReference>
<dbReference type="GO" id="GO:0043409">
    <property type="term" value="P:negative regulation of MAPK cascade"/>
    <property type="evidence" value="ECO:0000318"/>
    <property type="project" value="GO_Central"/>
</dbReference>
<dbReference type="STRING" id="5786.F1A588"/>
<dbReference type="PANTHER" id="PTHR46381:SF2">
    <property type="entry name" value="MAP KINASE PHOSPHATASE"/>
    <property type="match status" value="1"/>
</dbReference>
<dbReference type="Gene3D" id="3.90.190.10">
    <property type="entry name" value="Protein tyrosine phosphatase superfamily"/>
    <property type="match status" value="1"/>
</dbReference>
<dbReference type="GO" id="GO:0005737">
    <property type="term" value="C:cytoplasm"/>
    <property type="evidence" value="ECO:0000318"/>
    <property type="project" value="GO_Central"/>
</dbReference>
<dbReference type="CDD" id="cd14498">
    <property type="entry name" value="DSP"/>
    <property type="match status" value="1"/>
</dbReference>
<feature type="compositionally biased region" description="Low complexity" evidence="3">
    <location>
        <begin position="1"/>
        <end position="32"/>
    </location>
</feature>
<dbReference type="GO" id="GO:0007165">
    <property type="term" value="P:signal transduction"/>
    <property type="evidence" value="ECO:0000318"/>
    <property type="project" value="GO_Central"/>
</dbReference>
<feature type="region of interest" description="Disordered" evidence="3">
    <location>
        <begin position="110"/>
        <end position="153"/>
    </location>
</feature>
<dbReference type="InterPro" id="IPR000387">
    <property type="entry name" value="Tyr_Pase_dom"/>
</dbReference>